<name>A0A1G2R433_9BACT</name>
<evidence type="ECO:0000313" key="2">
    <source>
        <dbReference type="Proteomes" id="UP000178092"/>
    </source>
</evidence>
<evidence type="ECO:0000313" key="1">
    <source>
        <dbReference type="EMBL" id="OHA67139.1"/>
    </source>
</evidence>
<accession>A0A1G2R433</accession>
<comment type="caution">
    <text evidence="1">The sequence shown here is derived from an EMBL/GenBank/DDBJ whole genome shotgun (WGS) entry which is preliminary data.</text>
</comment>
<dbReference type="EMBL" id="MHTV01000016">
    <property type="protein sequence ID" value="OHA67139.1"/>
    <property type="molecule type" value="Genomic_DNA"/>
</dbReference>
<gene>
    <name evidence="1" type="ORF">A3C04_02540</name>
</gene>
<proteinExistence type="predicted"/>
<organism evidence="1 2">
    <name type="scientific">Candidatus Wildermuthbacteria bacterium RIFCSPHIGHO2_02_FULL_45_25</name>
    <dbReference type="NCBI Taxonomy" id="1802450"/>
    <lineage>
        <taxon>Bacteria</taxon>
        <taxon>Candidatus Wildermuthiibacteriota</taxon>
    </lineage>
</organism>
<dbReference type="Proteomes" id="UP000178092">
    <property type="component" value="Unassembled WGS sequence"/>
</dbReference>
<sequence length="247" mass="27717">MEYFDWYNESSKNAWNNEKIVKIIDTNIPQSQNELITNHPVLLAPKSSTERRKHQFSSSGAEFNFALPYLNGFVTEFSQGTIKCLYVTEGETFFSNGQLITKTKNPDFQDSGYSWEGIQGQESIKSITEIHTSPYYGIISAATIGFYDEIGAVATTSEGEVMLCFRTAAEKCVDLNLWLLMIENPQFLAVSNDTSLLRSCAVSSRFAFSPFREDWAQSLARQGACVIRNCKLTKQFYGGTTTTTDSN</sequence>
<protein>
    <submittedName>
        <fullName evidence="1">Uncharacterized protein</fullName>
    </submittedName>
</protein>
<reference evidence="1 2" key="1">
    <citation type="journal article" date="2016" name="Nat. Commun.">
        <title>Thousands of microbial genomes shed light on interconnected biogeochemical processes in an aquifer system.</title>
        <authorList>
            <person name="Anantharaman K."/>
            <person name="Brown C.T."/>
            <person name="Hug L.A."/>
            <person name="Sharon I."/>
            <person name="Castelle C.J."/>
            <person name="Probst A.J."/>
            <person name="Thomas B.C."/>
            <person name="Singh A."/>
            <person name="Wilkins M.J."/>
            <person name="Karaoz U."/>
            <person name="Brodie E.L."/>
            <person name="Williams K.H."/>
            <person name="Hubbard S.S."/>
            <person name="Banfield J.F."/>
        </authorList>
    </citation>
    <scope>NUCLEOTIDE SEQUENCE [LARGE SCALE GENOMIC DNA]</scope>
</reference>
<dbReference type="AlphaFoldDB" id="A0A1G2R433"/>